<reference evidence="3 4" key="1">
    <citation type="submission" date="2020-08" db="EMBL/GenBank/DDBJ databases">
        <title>Genomic Encyclopedia of Type Strains, Phase IV (KMG-IV): sequencing the most valuable type-strain genomes for metagenomic binning, comparative biology and taxonomic classification.</title>
        <authorList>
            <person name="Goeker M."/>
        </authorList>
    </citation>
    <scope>NUCLEOTIDE SEQUENCE [LARGE SCALE GENOMIC DNA]</scope>
    <source>
        <strain evidence="3 4">YC6886</strain>
    </source>
</reference>
<keyword evidence="4" id="KW-1185">Reference proteome</keyword>
<dbReference type="AlphaFoldDB" id="A0A840VEN1"/>
<evidence type="ECO:0000259" key="2">
    <source>
        <dbReference type="Pfam" id="PF25023"/>
    </source>
</evidence>
<dbReference type="Pfam" id="PF25023">
    <property type="entry name" value="TEN_YD-shell"/>
    <property type="match status" value="1"/>
</dbReference>
<comment type="caution">
    <text evidence="3">The sequence shown here is derived from an EMBL/GenBank/DDBJ whole genome shotgun (WGS) entry which is preliminary data.</text>
</comment>
<protein>
    <submittedName>
        <fullName evidence="3">RHS repeat-associated protein</fullName>
    </submittedName>
</protein>
<dbReference type="EMBL" id="JACHFD010000012">
    <property type="protein sequence ID" value="MBB5352310.1"/>
    <property type="molecule type" value="Genomic_DNA"/>
</dbReference>
<proteinExistence type="predicted"/>
<accession>A0A840VEN1</accession>
<organism evidence="3 4">
    <name type="scientific">Haloferula luteola</name>
    <dbReference type="NCBI Taxonomy" id="595692"/>
    <lineage>
        <taxon>Bacteria</taxon>
        <taxon>Pseudomonadati</taxon>
        <taxon>Verrucomicrobiota</taxon>
        <taxon>Verrucomicrobiia</taxon>
        <taxon>Verrucomicrobiales</taxon>
        <taxon>Verrucomicrobiaceae</taxon>
        <taxon>Haloferula</taxon>
    </lineage>
</organism>
<evidence type="ECO:0000313" key="4">
    <source>
        <dbReference type="Proteomes" id="UP000557717"/>
    </source>
</evidence>
<dbReference type="InterPro" id="IPR050708">
    <property type="entry name" value="T6SS_VgrG/RHS"/>
</dbReference>
<dbReference type="Gene3D" id="2.180.10.10">
    <property type="entry name" value="RHS repeat-associated core"/>
    <property type="match status" value="1"/>
</dbReference>
<dbReference type="PRINTS" id="PR00394">
    <property type="entry name" value="RHSPROTEIN"/>
</dbReference>
<keyword evidence="1" id="KW-0677">Repeat</keyword>
<dbReference type="NCBIfam" id="TIGR03696">
    <property type="entry name" value="Rhs_assc_core"/>
    <property type="match status" value="1"/>
</dbReference>
<dbReference type="Proteomes" id="UP000557717">
    <property type="component" value="Unassembled WGS sequence"/>
</dbReference>
<dbReference type="PANTHER" id="PTHR32305">
    <property type="match status" value="1"/>
</dbReference>
<evidence type="ECO:0000313" key="3">
    <source>
        <dbReference type="EMBL" id="MBB5352310.1"/>
    </source>
</evidence>
<name>A0A840VEN1_9BACT</name>
<dbReference type="InterPro" id="IPR056823">
    <property type="entry name" value="TEN-like_YD-shell"/>
</dbReference>
<gene>
    <name evidence="3" type="ORF">HNR46_002555</name>
</gene>
<sequence>MPSYDANGNILAWTDGSGTVVQRMDYDPFGNTVMVEKLAPASTTKLPSIGFSTKYQDEETGLYYYGYRYYDPVTGRSPSRDPIEEEGGVNLYGFVGNDGMNRFDRLGLQTNWAWHANMPLYPSAPEPPASVLAQRDINSYSKAFSGTLVGEVAGINFALAKLEGRVSQARYIHCGILALGYATANPSAAALDSSGTKKLYIRPSAAKSLILHELVHAHNDATGMAIANSLMGEGMAYLLASNMDMLDIYLVKLEKAITEGVEEDVMRNAVAWSYFWESRETWSSTGWDDTVVSGTIFPKSSSDFTNLKVSLRINFSCQPLADAFNRILELRDGCIRFQRNSLALEIDGNHKLSYDANIKIGVEY</sequence>
<dbReference type="InterPro" id="IPR022385">
    <property type="entry name" value="Rhs_assc_core"/>
</dbReference>
<evidence type="ECO:0000256" key="1">
    <source>
        <dbReference type="ARBA" id="ARBA00022737"/>
    </source>
</evidence>
<dbReference type="PANTHER" id="PTHR32305:SF15">
    <property type="entry name" value="PROTEIN RHSA-RELATED"/>
    <property type="match status" value="1"/>
</dbReference>
<feature type="domain" description="Teneurin-like YD-shell" evidence="2">
    <location>
        <begin position="5"/>
        <end position="81"/>
    </location>
</feature>